<protein>
    <submittedName>
        <fullName evidence="1">Uncharacterized protein</fullName>
    </submittedName>
</protein>
<dbReference type="Proteomes" id="UP001168972">
    <property type="component" value="Unassembled WGS sequence"/>
</dbReference>
<proteinExistence type="predicted"/>
<evidence type="ECO:0000313" key="2">
    <source>
        <dbReference type="Proteomes" id="UP001168972"/>
    </source>
</evidence>
<sequence>MPTYHADTNYPGRRFVCASKTSLTWNRATAAIIKNGVVTDYMKPVVSENISLKDLKTRNFKLENRFCNCRYDDFSLKYSPSKMIEKIDHQKFYNEILETRLLVLDFDEKSREILLSVNEKLVEHLKPHQARGI</sequence>
<accession>A0AA39FRW6</accession>
<dbReference type="EMBL" id="JAQQBR010000097">
    <property type="protein sequence ID" value="KAK0174244.1"/>
    <property type="molecule type" value="Genomic_DNA"/>
</dbReference>
<reference evidence="1" key="2">
    <citation type="submission" date="2023-03" db="EMBL/GenBank/DDBJ databases">
        <authorList>
            <person name="Inwood S.N."/>
            <person name="Skelly J.G."/>
            <person name="Guhlin J."/>
            <person name="Harrop T.W.R."/>
            <person name="Goldson S.G."/>
            <person name="Dearden P.K."/>
        </authorList>
    </citation>
    <scope>NUCLEOTIDE SEQUENCE</scope>
    <source>
        <strain evidence="1">Lincoln</strain>
        <tissue evidence="1">Whole body</tissue>
    </source>
</reference>
<comment type="caution">
    <text evidence="1">The sequence shown here is derived from an EMBL/GenBank/DDBJ whole genome shotgun (WGS) entry which is preliminary data.</text>
</comment>
<gene>
    <name evidence="1" type="ORF">PV327_011111</name>
</gene>
<name>A0AA39FRW6_MICHY</name>
<dbReference type="AlphaFoldDB" id="A0AA39FRW6"/>
<evidence type="ECO:0000313" key="1">
    <source>
        <dbReference type="EMBL" id="KAK0174244.1"/>
    </source>
</evidence>
<reference evidence="1" key="1">
    <citation type="journal article" date="2023" name="bioRxiv">
        <title>Scaffold-level genome assemblies of two parasitoid biocontrol wasps reveal the parthenogenesis mechanism and an associated novel virus.</title>
        <authorList>
            <person name="Inwood S."/>
            <person name="Skelly J."/>
            <person name="Guhlin J."/>
            <person name="Harrop T."/>
            <person name="Goldson S."/>
            <person name="Dearden P."/>
        </authorList>
    </citation>
    <scope>NUCLEOTIDE SEQUENCE</scope>
    <source>
        <strain evidence="1">Lincoln</strain>
        <tissue evidence="1">Whole body</tissue>
    </source>
</reference>
<keyword evidence="2" id="KW-1185">Reference proteome</keyword>
<organism evidence="1 2">
    <name type="scientific">Microctonus hyperodae</name>
    <name type="common">Parasitoid wasp</name>
    <dbReference type="NCBI Taxonomy" id="165561"/>
    <lineage>
        <taxon>Eukaryota</taxon>
        <taxon>Metazoa</taxon>
        <taxon>Ecdysozoa</taxon>
        <taxon>Arthropoda</taxon>
        <taxon>Hexapoda</taxon>
        <taxon>Insecta</taxon>
        <taxon>Pterygota</taxon>
        <taxon>Neoptera</taxon>
        <taxon>Endopterygota</taxon>
        <taxon>Hymenoptera</taxon>
        <taxon>Apocrita</taxon>
        <taxon>Ichneumonoidea</taxon>
        <taxon>Braconidae</taxon>
        <taxon>Euphorinae</taxon>
        <taxon>Microctonus</taxon>
    </lineage>
</organism>